<dbReference type="Pfam" id="PF01471">
    <property type="entry name" value="PG_binding_1"/>
    <property type="match status" value="1"/>
</dbReference>
<feature type="domain" description="Peptidoglycan binding-like" evidence="4">
    <location>
        <begin position="230"/>
        <end position="253"/>
    </location>
</feature>
<dbReference type="SUPFAM" id="SSF48452">
    <property type="entry name" value="TPR-like"/>
    <property type="match status" value="1"/>
</dbReference>
<evidence type="ECO:0000259" key="4">
    <source>
        <dbReference type="Pfam" id="PF01471"/>
    </source>
</evidence>
<keyword evidence="2" id="KW-0472">Membrane</keyword>
<dbReference type="AlphaFoldDB" id="A0A1F7F933"/>
<organism evidence="5 6">
    <name type="scientific">Candidatus Raymondbacteria bacterium RIFOXYD12_FULL_49_13</name>
    <dbReference type="NCBI Taxonomy" id="1817890"/>
    <lineage>
        <taxon>Bacteria</taxon>
        <taxon>Raymondiibacteriota</taxon>
    </lineage>
</organism>
<feature type="signal peptide" evidence="3">
    <location>
        <begin position="1"/>
        <end position="29"/>
    </location>
</feature>
<dbReference type="EMBL" id="MFYX01000098">
    <property type="protein sequence ID" value="OGK03042.1"/>
    <property type="molecule type" value="Genomic_DNA"/>
</dbReference>
<keyword evidence="1" id="KW-0802">TPR repeat</keyword>
<feature type="repeat" description="TPR" evidence="1">
    <location>
        <begin position="85"/>
        <end position="118"/>
    </location>
</feature>
<evidence type="ECO:0000256" key="1">
    <source>
        <dbReference type="PROSITE-ProRule" id="PRU00339"/>
    </source>
</evidence>
<feature type="repeat" description="TPR" evidence="1">
    <location>
        <begin position="155"/>
        <end position="188"/>
    </location>
</feature>
<gene>
    <name evidence="5" type="ORF">A2519_21355</name>
</gene>
<dbReference type="Proteomes" id="UP000179243">
    <property type="component" value="Unassembled WGS sequence"/>
</dbReference>
<dbReference type="Gene3D" id="1.25.40.10">
    <property type="entry name" value="Tetratricopeptide repeat domain"/>
    <property type="match status" value="1"/>
</dbReference>
<dbReference type="InterPro" id="IPR002477">
    <property type="entry name" value="Peptidoglycan-bd-like"/>
</dbReference>
<evidence type="ECO:0000256" key="2">
    <source>
        <dbReference type="SAM" id="Phobius"/>
    </source>
</evidence>
<feature type="transmembrane region" description="Helical" evidence="2">
    <location>
        <begin position="280"/>
        <end position="297"/>
    </location>
</feature>
<dbReference type="InterPro" id="IPR011990">
    <property type="entry name" value="TPR-like_helical_dom_sf"/>
</dbReference>
<comment type="caution">
    <text evidence="5">The sequence shown here is derived from an EMBL/GenBank/DDBJ whole genome shotgun (WGS) entry which is preliminary data.</text>
</comment>
<sequence>MFRSPYNFSRIALLGLGIVCALATTQAGAKKVLKFDQQQGVIWVEEGKAPPPQKDFAPKAPVQEKVVVETTITVREHVKTKKVTSESYFETGKKFYNNEDYAEALTYFQKAWIGEKNPLYLFWQGMCTRKLNDFKEMRALYEIIIRDFPKSEVADDALFYIAVVYQTDHSYDKAIELYRDIVEFYPNGQSEVGGFDLREEARKQLRFIKLDIISRLKILNYNDKNALTLIKDFQADNDLPVTGKPDRETIEQLTQKSDAREKGLLNNLSASDAMAAKKRVYFGIAIGLLLINLLWGLRNVRRLTAERKHLAMVLKENR</sequence>
<dbReference type="PROSITE" id="PS50005">
    <property type="entry name" value="TPR"/>
    <property type="match status" value="2"/>
</dbReference>
<keyword evidence="3" id="KW-0732">Signal</keyword>
<dbReference type="InterPro" id="IPR036365">
    <property type="entry name" value="PGBD-like_sf"/>
</dbReference>
<keyword evidence="2" id="KW-0812">Transmembrane</keyword>
<dbReference type="Pfam" id="PF13174">
    <property type="entry name" value="TPR_6"/>
    <property type="match status" value="2"/>
</dbReference>
<evidence type="ECO:0000313" key="5">
    <source>
        <dbReference type="EMBL" id="OGK03042.1"/>
    </source>
</evidence>
<feature type="chain" id="PRO_5009528534" description="Peptidoglycan binding-like domain-containing protein" evidence="3">
    <location>
        <begin position="30"/>
        <end position="318"/>
    </location>
</feature>
<proteinExistence type="predicted"/>
<reference evidence="5 6" key="1">
    <citation type="journal article" date="2016" name="Nat. Commun.">
        <title>Thousands of microbial genomes shed light on interconnected biogeochemical processes in an aquifer system.</title>
        <authorList>
            <person name="Anantharaman K."/>
            <person name="Brown C.T."/>
            <person name="Hug L.A."/>
            <person name="Sharon I."/>
            <person name="Castelle C.J."/>
            <person name="Probst A.J."/>
            <person name="Thomas B.C."/>
            <person name="Singh A."/>
            <person name="Wilkins M.J."/>
            <person name="Karaoz U."/>
            <person name="Brodie E.L."/>
            <person name="Williams K.H."/>
            <person name="Hubbard S.S."/>
            <person name="Banfield J.F."/>
        </authorList>
    </citation>
    <scope>NUCLEOTIDE SEQUENCE [LARGE SCALE GENOMIC DNA]</scope>
</reference>
<dbReference type="InterPro" id="IPR019734">
    <property type="entry name" value="TPR_rpt"/>
</dbReference>
<keyword evidence="2" id="KW-1133">Transmembrane helix</keyword>
<protein>
    <recommendedName>
        <fullName evidence="4">Peptidoglycan binding-like domain-containing protein</fullName>
    </recommendedName>
</protein>
<dbReference type="SUPFAM" id="SSF47090">
    <property type="entry name" value="PGBD-like"/>
    <property type="match status" value="1"/>
</dbReference>
<evidence type="ECO:0000256" key="3">
    <source>
        <dbReference type="SAM" id="SignalP"/>
    </source>
</evidence>
<evidence type="ECO:0000313" key="6">
    <source>
        <dbReference type="Proteomes" id="UP000179243"/>
    </source>
</evidence>
<accession>A0A1F7F933</accession>
<name>A0A1F7F933_UNCRA</name>